<name>A0A0H3YJD4_SCHMD</name>
<feature type="transmembrane region" description="Helical" evidence="5">
    <location>
        <begin position="251"/>
        <end position="270"/>
    </location>
</feature>
<evidence type="ECO:0000256" key="5">
    <source>
        <dbReference type="SAM" id="Phobius"/>
    </source>
</evidence>
<evidence type="ECO:0000256" key="2">
    <source>
        <dbReference type="ARBA" id="ARBA00022692"/>
    </source>
</evidence>
<keyword evidence="4 5" id="KW-0472">Membrane</keyword>
<feature type="transmembrane region" description="Helical" evidence="5">
    <location>
        <begin position="12"/>
        <end position="34"/>
    </location>
</feature>
<dbReference type="PANTHER" id="PTHR23051:SF0">
    <property type="entry name" value="SOLUTE CARRIER FAMILY 35 MEMBER F5"/>
    <property type="match status" value="1"/>
</dbReference>
<keyword evidence="3 5" id="KW-1133">Transmembrane helix</keyword>
<organism evidence="6">
    <name type="scientific">Schmidtea mediterranea</name>
    <name type="common">Freshwater planarian flatworm</name>
    <dbReference type="NCBI Taxonomy" id="79327"/>
    <lineage>
        <taxon>Eukaryota</taxon>
        <taxon>Metazoa</taxon>
        <taxon>Spiralia</taxon>
        <taxon>Lophotrochozoa</taxon>
        <taxon>Platyhelminthes</taxon>
        <taxon>Rhabditophora</taxon>
        <taxon>Seriata</taxon>
        <taxon>Tricladida</taxon>
        <taxon>Continenticola</taxon>
        <taxon>Geoplanoidea</taxon>
        <taxon>Dugesiidae</taxon>
        <taxon>Schmidtea</taxon>
    </lineage>
</organism>
<accession>A0A0H3YJD4</accession>
<feature type="transmembrane region" description="Helical" evidence="5">
    <location>
        <begin position="282"/>
        <end position="300"/>
    </location>
</feature>
<feature type="transmembrane region" description="Helical" evidence="5">
    <location>
        <begin position="219"/>
        <end position="239"/>
    </location>
</feature>
<feature type="transmembrane region" description="Helical" evidence="5">
    <location>
        <begin position="405"/>
        <end position="424"/>
    </location>
</feature>
<dbReference type="GO" id="GO:0016020">
    <property type="term" value="C:membrane"/>
    <property type="evidence" value="ECO:0007669"/>
    <property type="project" value="UniProtKB-SubCell"/>
</dbReference>
<protein>
    <submittedName>
        <fullName evidence="6">Slc35f-1</fullName>
    </submittedName>
</protein>
<evidence type="ECO:0000256" key="1">
    <source>
        <dbReference type="ARBA" id="ARBA00004141"/>
    </source>
</evidence>
<feature type="transmembrane region" description="Helical" evidence="5">
    <location>
        <begin position="186"/>
        <end position="207"/>
    </location>
</feature>
<dbReference type="EMBL" id="KT163701">
    <property type="protein sequence ID" value="AKN21651.1"/>
    <property type="molecule type" value="mRNA"/>
</dbReference>
<feature type="transmembrane region" description="Helical" evidence="5">
    <location>
        <begin position="312"/>
        <end position="334"/>
    </location>
</feature>
<proteinExistence type="evidence at transcript level"/>
<evidence type="ECO:0000313" key="6">
    <source>
        <dbReference type="EMBL" id="AKN21651.1"/>
    </source>
</evidence>
<evidence type="ECO:0000256" key="3">
    <source>
        <dbReference type="ARBA" id="ARBA00022989"/>
    </source>
</evidence>
<feature type="transmembrane region" description="Helical" evidence="5">
    <location>
        <begin position="46"/>
        <end position="66"/>
    </location>
</feature>
<dbReference type="PANTHER" id="PTHR23051">
    <property type="entry name" value="SOLUTE CARRIER FAMILY 35, MEMBER F5"/>
    <property type="match status" value="1"/>
</dbReference>
<evidence type="ECO:0000256" key="4">
    <source>
        <dbReference type="ARBA" id="ARBA00023136"/>
    </source>
</evidence>
<dbReference type="AlphaFoldDB" id="A0A0H3YJD4"/>
<gene>
    <name evidence="6" type="primary">slc35f-1</name>
</gene>
<keyword evidence="2 5" id="KW-0812">Transmembrane</keyword>
<comment type="subcellular location">
    <subcellularLocation>
        <location evidence="1">Membrane</location>
        <topology evidence="1">Multi-pass membrane protein</topology>
    </subcellularLocation>
</comment>
<reference evidence="6" key="1">
    <citation type="journal article" date="2015" name="Elife">
        <title>Stem cells and fluid flow drive cyst formation in an invertebrate excretory organ.</title>
        <authorList>
            <person name="Thi-Kim Vu H."/>
            <person name="Rink J.C."/>
            <person name="McKinney S.A."/>
            <person name="McClain M."/>
            <person name="Lakshmanaperumal N."/>
            <person name="Alexander R."/>
            <person name="Sanchez Alvarado A."/>
        </authorList>
    </citation>
    <scope>NUCLEOTIDE SEQUENCE</scope>
</reference>
<feature type="transmembrane region" description="Helical" evidence="5">
    <location>
        <begin position="367"/>
        <end position="393"/>
    </location>
</feature>
<sequence>MILSEHKRKILGAVILIIVNIIWVLSSELTNYIFETEKYSKPFFSTYLKSSIFSLFLLGFFISTHWRMLACPHRYYIPVPLSNEDSETNEKNILSEPIYVPVNFESSEDESNVKKDDDYVMVDTNEVIDYDASNEISKRSVKFSKYSEVRHLSDAYAEDSLAARMSYNASKALKKRLMIRKIIEQGYLPATNVAKIALQFCFFWFIANYTYQMGLSKDSPAVVNIVSCTSSLFTLILTAIFPSTAQDKFNLTKLCIVIISMSGVCLLSFADISDQQQFKYEGIIWSLISAVGYAVYLVNLRRKVKNENQMSLPMFFGFVGIWTILCLWPGLFILHMTKFEIFQWPNKTQLGSLLLNGFLGTLGAELLWLWGCFLTSSLTATLSLGLSIPLSMIADFLIKKKVYNWKFYFGGIPILFSFLCIAYLSNSNDENPRDPIGNLCKRIFCKTRDTSFYKQLVETDSEDEYDKNDTALSSTVPSKQYSDRYDGHHQIIKQEPYNSISAGIMSLFNNGTPNNLPNQTYLKTNSKKNSCDTDLSINSINNDTRNN</sequence>